<organism evidence="2 3">
    <name type="scientific">Luteolibacter luteus</name>
    <dbReference type="NCBI Taxonomy" id="2728835"/>
    <lineage>
        <taxon>Bacteria</taxon>
        <taxon>Pseudomonadati</taxon>
        <taxon>Verrucomicrobiota</taxon>
        <taxon>Verrucomicrobiia</taxon>
        <taxon>Verrucomicrobiales</taxon>
        <taxon>Verrucomicrobiaceae</taxon>
        <taxon>Luteolibacter</taxon>
    </lineage>
</organism>
<dbReference type="KEGG" id="luo:HHL09_25560"/>
<feature type="chain" id="PRO_5032560508" evidence="1">
    <location>
        <begin position="22"/>
        <end position="368"/>
    </location>
</feature>
<sequence length="368" mass="40174">MYRSSLSFLALSAALLLPAQAGIQFVPEFEAGSKWFTESWSAGARTEMVAFLNDVGALFNSDATARVRITDDAVANTYASAGSSWADWYQDPATGNVVRAPGLWLIVVKGITNPAAASDVTINWNLDVATLYGGNSASLISNIRGLGRHEMHHAFGCASQVFFSSNDDTRGELTLASVADLLYRDSNGQPVLGNFNPANFGYTINNFPLPANWTTTFQTGLYFEARDRQGRVVPMAPIAFKDSNTNVSYIDFSHIKGIAYANDHPTWSTYVDTDLNFLRAMGYPLMADSALLQQPAKITSFNAGTNQATVNFETQVGKHYRLATSTDLQHWQVLPTGMPGTGAVLDFSYPINKTVDPKRFFQVVEVSE</sequence>
<dbReference type="EMBL" id="CP051774">
    <property type="protein sequence ID" value="QJE99003.1"/>
    <property type="molecule type" value="Genomic_DNA"/>
</dbReference>
<proteinExistence type="predicted"/>
<dbReference type="RefSeq" id="WP_169457489.1">
    <property type="nucleotide sequence ID" value="NZ_CP051774.1"/>
</dbReference>
<dbReference type="Proteomes" id="UP000501812">
    <property type="component" value="Chromosome"/>
</dbReference>
<evidence type="ECO:0000256" key="1">
    <source>
        <dbReference type="SAM" id="SignalP"/>
    </source>
</evidence>
<evidence type="ECO:0000313" key="2">
    <source>
        <dbReference type="EMBL" id="QJE99003.1"/>
    </source>
</evidence>
<feature type="signal peptide" evidence="1">
    <location>
        <begin position="1"/>
        <end position="21"/>
    </location>
</feature>
<dbReference type="AlphaFoldDB" id="A0A858RSQ3"/>
<keyword evidence="1" id="KW-0732">Signal</keyword>
<evidence type="ECO:0000313" key="3">
    <source>
        <dbReference type="Proteomes" id="UP000501812"/>
    </source>
</evidence>
<keyword evidence="3" id="KW-1185">Reference proteome</keyword>
<name>A0A858RSQ3_9BACT</name>
<accession>A0A858RSQ3</accession>
<gene>
    <name evidence="2" type="ORF">HHL09_25560</name>
</gene>
<protein>
    <submittedName>
        <fullName evidence="2">Uncharacterized protein</fullName>
    </submittedName>
</protein>
<reference evidence="2 3" key="1">
    <citation type="submission" date="2020-04" db="EMBL/GenBank/DDBJ databases">
        <title>Luteolibacter sp. G-1-1-1 isolated from soil.</title>
        <authorList>
            <person name="Dahal R.H."/>
        </authorList>
    </citation>
    <scope>NUCLEOTIDE SEQUENCE [LARGE SCALE GENOMIC DNA]</scope>
    <source>
        <strain evidence="2 3">G-1-1-1</strain>
    </source>
</reference>